<organism evidence="2 3">
    <name type="scientific">Solanum commersonii</name>
    <name type="common">Commerson's wild potato</name>
    <name type="synonym">Commerson's nightshade</name>
    <dbReference type="NCBI Taxonomy" id="4109"/>
    <lineage>
        <taxon>Eukaryota</taxon>
        <taxon>Viridiplantae</taxon>
        <taxon>Streptophyta</taxon>
        <taxon>Embryophyta</taxon>
        <taxon>Tracheophyta</taxon>
        <taxon>Spermatophyta</taxon>
        <taxon>Magnoliopsida</taxon>
        <taxon>eudicotyledons</taxon>
        <taxon>Gunneridae</taxon>
        <taxon>Pentapetalae</taxon>
        <taxon>asterids</taxon>
        <taxon>lamiids</taxon>
        <taxon>Solanales</taxon>
        <taxon>Solanaceae</taxon>
        <taxon>Solanoideae</taxon>
        <taxon>Solaneae</taxon>
        <taxon>Solanum</taxon>
    </lineage>
</organism>
<dbReference type="InterPro" id="IPR055411">
    <property type="entry name" value="LRR_FXL15/At3g58940/PEG3-like"/>
</dbReference>
<name>A0A9J5YUT5_SOLCO</name>
<dbReference type="InterPro" id="IPR036047">
    <property type="entry name" value="F-box-like_dom_sf"/>
</dbReference>
<gene>
    <name evidence="2" type="ORF">H5410_025999</name>
</gene>
<dbReference type="Gene3D" id="3.80.10.10">
    <property type="entry name" value="Ribonuclease Inhibitor"/>
    <property type="match status" value="1"/>
</dbReference>
<reference evidence="2 3" key="1">
    <citation type="submission" date="2020-09" db="EMBL/GenBank/DDBJ databases">
        <title>De no assembly of potato wild relative species, Solanum commersonii.</title>
        <authorList>
            <person name="Cho K."/>
        </authorList>
    </citation>
    <scope>NUCLEOTIDE SEQUENCE [LARGE SCALE GENOMIC DNA]</scope>
    <source>
        <strain evidence="2">LZ3.2</strain>
        <tissue evidence="2">Leaf</tissue>
    </source>
</reference>
<evidence type="ECO:0000259" key="1">
    <source>
        <dbReference type="PROSITE" id="PS50181"/>
    </source>
</evidence>
<dbReference type="PROSITE" id="PS50181">
    <property type="entry name" value="FBOX"/>
    <property type="match status" value="1"/>
</dbReference>
<dbReference type="PANTHER" id="PTHR31639:SF310">
    <property type="entry name" value="F-BOX DOMAIN-CONTAINING PROTEIN"/>
    <property type="match status" value="1"/>
</dbReference>
<dbReference type="Proteomes" id="UP000824120">
    <property type="component" value="Chromosome 5"/>
</dbReference>
<dbReference type="PANTHER" id="PTHR31639">
    <property type="entry name" value="F-BOX PROTEIN-LIKE"/>
    <property type="match status" value="1"/>
</dbReference>
<dbReference type="InterPro" id="IPR032675">
    <property type="entry name" value="LRR_dom_sf"/>
</dbReference>
<feature type="domain" description="F-box" evidence="1">
    <location>
        <begin position="15"/>
        <end position="49"/>
    </location>
</feature>
<dbReference type="EMBL" id="JACXVP010000005">
    <property type="protein sequence ID" value="KAG5604507.1"/>
    <property type="molecule type" value="Genomic_DNA"/>
</dbReference>
<protein>
    <recommendedName>
        <fullName evidence="1">F-box domain-containing protein</fullName>
    </recommendedName>
</protein>
<evidence type="ECO:0000313" key="2">
    <source>
        <dbReference type="EMBL" id="KAG5604507.1"/>
    </source>
</evidence>
<keyword evidence="3" id="KW-1185">Reference proteome</keyword>
<proteinExistence type="predicted"/>
<dbReference type="InterPro" id="IPR001810">
    <property type="entry name" value="F-box_dom"/>
</dbReference>
<evidence type="ECO:0000313" key="3">
    <source>
        <dbReference type="Proteomes" id="UP000824120"/>
    </source>
</evidence>
<dbReference type="Pfam" id="PF24758">
    <property type="entry name" value="LRR_At5g56370"/>
    <property type="match status" value="1"/>
</dbReference>
<comment type="caution">
    <text evidence="2">The sequence shown here is derived from an EMBL/GenBank/DDBJ whole genome shotgun (WGS) entry which is preliminary data.</text>
</comment>
<dbReference type="AlphaFoldDB" id="A0A9J5YUT5"/>
<dbReference type="Pfam" id="PF00646">
    <property type="entry name" value="F-box"/>
    <property type="match status" value="1"/>
</dbReference>
<sequence length="370" mass="42148">MPPKHKKGGRDSVSVDIFSNLPSDVTDAILMCLPLRDIVRTSILSKRWRYKWCKLPELTLNLNHLETNDLIPPTLQFTNIMYHLLTLHVGPIIKYTLSINIFLETCPVIDNLIFFLSRNGIQHLVLQLPSNGKLLSLVFKCLQLRHLVIKYCLIVSPPAFEEFGRLISLELSEVTISSKLVERLVSNCSILQILVLKLWTLTNVVEIKAPMLRSFYFIGSIQYICFKNVPLLANASLIDNESSEKSRKCDITNFFKSFVVLENLKLNEASLKLFAAAAGGVPTRLPFDLKFVKSLRISSVALDQHDEILQSPVLVRMLIKPYIDDYDHSSLYESLTKTYSYLVVVKAFRLTSPNAEVAFDIEYDSDYDDL</sequence>
<dbReference type="SUPFAM" id="SSF81383">
    <property type="entry name" value="F-box domain"/>
    <property type="match status" value="1"/>
</dbReference>
<accession>A0A9J5YUT5</accession>
<dbReference type="OrthoDB" id="1274461at2759"/>